<comment type="caution">
    <text evidence="2">The sequence shown here is derived from an EMBL/GenBank/DDBJ whole genome shotgun (WGS) entry which is preliminary data.</text>
</comment>
<dbReference type="InterPro" id="IPR002197">
    <property type="entry name" value="HTH_Fis"/>
</dbReference>
<protein>
    <recommendedName>
        <fullName evidence="1">DNA binding HTH domain-containing protein</fullName>
    </recommendedName>
</protein>
<feature type="domain" description="DNA binding HTH" evidence="1">
    <location>
        <begin position="4"/>
        <end position="42"/>
    </location>
</feature>
<name>A0A540VMY0_9GAMM</name>
<evidence type="ECO:0000259" key="1">
    <source>
        <dbReference type="Pfam" id="PF02954"/>
    </source>
</evidence>
<dbReference type="GO" id="GO:0043565">
    <property type="term" value="F:sequence-specific DNA binding"/>
    <property type="evidence" value="ECO:0007669"/>
    <property type="project" value="InterPro"/>
</dbReference>
<dbReference type="AlphaFoldDB" id="A0A540VMY0"/>
<organism evidence="2 3">
    <name type="scientific">Spiribacter salinus</name>
    <dbReference type="NCBI Taxonomy" id="1335746"/>
    <lineage>
        <taxon>Bacteria</taxon>
        <taxon>Pseudomonadati</taxon>
        <taxon>Pseudomonadota</taxon>
        <taxon>Gammaproteobacteria</taxon>
        <taxon>Chromatiales</taxon>
        <taxon>Ectothiorhodospiraceae</taxon>
        <taxon>Spiribacter</taxon>
    </lineage>
</organism>
<sequence>MIDEQQRQVIVDTLERTRWNRTVAARELGLTYRQLRYRLKKLGID</sequence>
<dbReference type="EMBL" id="VIFK01000274">
    <property type="protein sequence ID" value="TQE98127.1"/>
    <property type="molecule type" value="Genomic_DNA"/>
</dbReference>
<dbReference type="Gene3D" id="1.10.10.60">
    <property type="entry name" value="Homeodomain-like"/>
    <property type="match status" value="1"/>
</dbReference>
<dbReference type="PRINTS" id="PR01590">
    <property type="entry name" value="HTHFIS"/>
</dbReference>
<dbReference type="Proteomes" id="UP000315400">
    <property type="component" value="Unassembled WGS sequence"/>
</dbReference>
<accession>A0A540VMY0</accession>
<proteinExistence type="predicted"/>
<gene>
    <name evidence="2" type="ORF">FKY71_15445</name>
</gene>
<dbReference type="Pfam" id="PF02954">
    <property type="entry name" value="HTH_8"/>
    <property type="match status" value="1"/>
</dbReference>
<reference evidence="2 3" key="1">
    <citation type="submission" date="2019-06" db="EMBL/GenBank/DDBJ databases">
        <title>Metagenome assembled Genome of Spiribacter salinus SL48-SHIP from the microbial mat of Salt Lake 48 (Novosibirsk region, Russia).</title>
        <authorList>
            <person name="Shipova A."/>
            <person name="Rozanov A.S."/>
            <person name="Bryanskaya A.V."/>
            <person name="Peltek S.E."/>
        </authorList>
    </citation>
    <scope>NUCLEOTIDE SEQUENCE [LARGE SCALE GENOMIC DNA]</scope>
    <source>
        <strain evidence="2">SL48-SHIP-2</strain>
    </source>
</reference>
<evidence type="ECO:0000313" key="2">
    <source>
        <dbReference type="EMBL" id="TQE98127.1"/>
    </source>
</evidence>
<dbReference type="InterPro" id="IPR009057">
    <property type="entry name" value="Homeodomain-like_sf"/>
</dbReference>
<dbReference type="SUPFAM" id="SSF46689">
    <property type="entry name" value="Homeodomain-like"/>
    <property type="match status" value="1"/>
</dbReference>
<evidence type="ECO:0000313" key="3">
    <source>
        <dbReference type="Proteomes" id="UP000315400"/>
    </source>
</evidence>